<feature type="region of interest" description="Disordered" evidence="1">
    <location>
        <begin position="381"/>
        <end position="421"/>
    </location>
</feature>
<sequence length="429" mass="45208">MRSGSYDIIIVLLFTTVTIATAATYTYGKGSKYNSQSINGGNLRNMMNLNNIPGMMKNARILTLMRTSLGTGGMSDENFNWFSQGSTINVNGLDSVFSGVQNAYRIRAVSVNSGNNIGLDINRVQNRNGIRMGSQHGIMNNMAGKMSGGPQGTSFSNSYFPRGKPNNMPIAFGGGGFSLIHNRFRSGVGFDNGRRTKMTEAMLGRPQGSSFGTSYLPSIHGSHIFPTNGRGGDIHRIGNGHVNELGSGYGNINKVASGTPSGAQLSLLDFSFNENPLPTVNGIAAAIHPIGHGHVNGMGSGYGNINTMAGGMLGGAQLNPFGMSFVSSGNTNGLSGVIESAGSGATFRNNVGDNGDNMAMHEETRVGGFSSGNQEIGDMVSNDFSSNGNGNPWETNSVVPDNVDQFDDSEDLGSDNANDFDDIFDQLIE</sequence>
<reference evidence="3 4" key="1">
    <citation type="submission" date="2024-11" db="EMBL/GenBank/DDBJ databases">
        <title>Chromosome-level genome assembly of the freshwater bivalve Anodonta woodiana.</title>
        <authorList>
            <person name="Chen X."/>
        </authorList>
    </citation>
    <scope>NUCLEOTIDE SEQUENCE [LARGE SCALE GENOMIC DNA]</scope>
    <source>
        <strain evidence="3">MN2024</strain>
        <tissue evidence="3">Gills</tissue>
    </source>
</reference>
<keyword evidence="4" id="KW-1185">Reference proteome</keyword>
<accession>A0ABD3VWY2</accession>
<proteinExistence type="predicted"/>
<evidence type="ECO:0000313" key="4">
    <source>
        <dbReference type="Proteomes" id="UP001634394"/>
    </source>
</evidence>
<comment type="caution">
    <text evidence="3">The sequence shown here is derived from an EMBL/GenBank/DDBJ whole genome shotgun (WGS) entry which is preliminary data.</text>
</comment>
<feature type="chain" id="PRO_5044890295" evidence="2">
    <location>
        <begin position="23"/>
        <end position="429"/>
    </location>
</feature>
<name>A0ABD3VWY2_SINWO</name>
<dbReference type="Proteomes" id="UP001634394">
    <property type="component" value="Unassembled WGS sequence"/>
</dbReference>
<dbReference type="AlphaFoldDB" id="A0ABD3VWY2"/>
<feature type="compositionally biased region" description="Polar residues" evidence="1">
    <location>
        <begin position="382"/>
        <end position="399"/>
    </location>
</feature>
<evidence type="ECO:0000256" key="2">
    <source>
        <dbReference type="SAM" id="SignalP"/>
    </source>
</evidence>
<dbReference type="EMBL" id="JBJQND010000010">
    <property type="protein sequence ID" value="KAL3864982.1"/>
    <property type="molecule type" value="Genomic_DNA"/>
</dbReference>
<evidence type="ECO:0000313" key="3">
    <source>
        <dbReference type="EMBL" id="KAL3864982.1"/>
    </source>
</evidence>
<gene>
    <name evidence="3" type="ORF">ACJMK2_006621</name>
</gene>
<organism evidence="3 4">
    <name type="scientific">Sinanodonta woodiana</name>
    <name type="common">Chinese pond mussel</name>
    <name type="synonym">Anodonta woodiana</name>
    <dbReference type="NCBI Taxonomy" id="1069815"/>
    <lineage>
        <taxon>Eukaryota</taxon>
        <taxon>Metazoa</taxon>
        <taxon>Spiralia</taxon>
        <taxon>Lophotrochozoa</taxon>
        <taxon>Mollusca</taxon>
        <taxon>Bivalvia</taxon>
        <taxon>Autobranchia</taxon>
        <taxon>Heteroconchia</taxon>
        <taxon>Palaeoheterodonta</taxon>
        <taxon>Unionida</taxon>
        <taxon>Unionoidea</taxon>
        <taxon>Unionidae</taxon>
        <taxon>Unioninae</taxon>
        <taxon>Sinanodonta</taxon>
    </lineage>
</organism>
<evidence type="ECO:0000256" key="1">
    <source>
        <dbReference type="SAM" id="MobiDB-lite"/>
    </source>
</evidence>
<feature type="signal peptide" evidence="2">
    <location>
        <begin position="1"/>
        <end position="22"/>
    </location>
</feature>
<protein>
    <submittedName>
        <fullName evidence="3">Uncharacterized protein</fullName>
    </submittedName>
</protein>
<feature type="compositionally biased region" description="Acidic residues" evidence="1">
    <location>
        <begin position="404"/>
        <end position="421"/>
    </location>
</feature>
<keyword evidence="2" id="KW-0732">Signal</keyword>